<feature type="compositionally biased region" description="Low complexity" evidence="1">
    <location>
        <begin position="110"/>
        <end position="119"/>
    </location>
</feature>
<protein>
    <submittedName>
        <fullName evidence="3">RHTO0S02e05622g1_1</fullName>
    </submittedName>
</protein>
<feature type="compositionally biased region" description="Acidic residues" evidence="1">
    <location>
        <begin position="36"/>
        <end position="46"/>
    </location>
</feature>
<feature type="compositionally biased region" description="Basic and acidic residues" evidence="1">
    <location>
        <begin position="57"/>
        <end position="80"/>
    </location>
</feature>
<gene>
    <name evidence="3" type="ORF">RHTO0S_02e05622g</name>
</gene>
<feature type="region of interest" description="Disordered" evidence="1">
    <location>
        <begin position="1"/>
        <end position="195"/>
    </location>
</feature>
<sequence>MDSSDERPAQTSRQHRSSLPNSRLQLSRHDHRRLDDDEFEREVEEERELRRQRRIRRDSQRRAGLTGRDEAVEQWREGRGAVHGARRGSDEVGDESEDTEGEDESDSETGEGSSLLGSSRGRGRRRARDDDLELGESAPPSRRWDNRVISPGAIRRSESPPLDQYKPRLPRAEPYARPPSPIRAPPSSRRPINIDFRFPTSFSHSGLPSYPHNQYLPLRLLSPSTDPNSPEARRQAELREEEAAWRRNNRHHSARRDHVNADGEENLLFPALLACVLVLVPVLIITVVLGAVFTAAKVDA</sequence>
<evidence type="ECO:0000256" key="2">
    <source>
        <dbReference type="SAM" id="Phobius"/>
    </source>
</evidence>
<organism evidence="3">
    <name type="scientific">Rhodotorula toruloides</name>
    <name type="common">Yeast</name>
    <name type="synonym">Rhodosporidium toruloides</name>
    <dbReference type="NCBI Taxonomy" id="5286"/>
    <lineage>
        <taxon>Eukaryota</taxon>
        <taxon>Fungi</taxon>
        <taxon>Dikarya</taxon>
        <taxon>Basidiomycota</taxon>
        <taxon>Pucciniomycotina</taxon>
        <taxon>Microbotryomycetes</taxon>
        <taxon>Sporidiobolales</taxon>
        <taxon>Sporidiobolaceae</taxon>
        <taxon>Rhodotorula</taxon>
    </lineage>
</organism>
<evidence type="ECO:0000256" key="1">
    <source>
        <dbReference type="SAM" id="MobiDB-lite"/>
    </source>
</evidence>
<proteinExistence type="predicted"/>
<dbReference type="OrthoDB" id="10655941at2759"/>
<dbReference type="AlphaFoldDB" id="A0A061AMV7"/>
<feature type="compositionally biased region" description="Polar residues" evidence="1">
    <location>
        <begin position="9"/>
        <end position="21"/>
    </location>
</feature>
<evidence type="ECO:0000313" key="3">
    <source>
        <dbReference type="EMBL" id="CDR36691.1"/>
    </source>
</evidence>
<feature type="compositionally biased region" description="Acidic residues" evidence="1">
    <location>
        <begin position="91"/>
        <end position="109"/>
    </location>
</feature>
<keyword evidence="2" id="KW-1133">Transmembrane helix</keyword>
<reference evidence="3" key="1">
    <citation type="journal article" date="2014" name="Genome Announc.">
        <title>Draft genome sequence of Rhodosporidium toruloides CECT1137, an oleaginous yeast of biotechnological interest.</title>
        <authorList>
            <person name="Morin N."/>
            <person name="Calcas X."/>
            <person name="Devillers H."/>
            <person name="Durrens P."/>
            <person name="Sherman D.J."/>
            <person name="Nicaud J.-M."/>
            <person name="Neuveglise C."/>
        </authorList>
    </citation>
    <scope>NUCLEOTIDE SEQUENCE</scope>
    <source>
        <strain evidence="3">CECT1137</strain>
    </source>
</reference>
<feature type="transmembrane region" description="Helical" evidence="2">
    <location>
        <begin position="267"/>
        <end position="296"/>
    </location>
</feature>
<dbReference type="EMBL" id="LK052937">
    <property type="protein sequence ID" value="CDR36691.1"/>
    <property type="molecule type" value="Genomic_DNA"/>
</dbReference>
<keyword evidence="2" id="KW-0472">Membrane</keyword>
<name>A0A061AMV7_RHOTO</name>
<accession>A0A061AMV7</accession>
<keyword evidence="2" id="KW-0812">Transmembrane</keyword>